<feature type="domain" description="Ubiquitin-like" evidence="2">
    <location>
        <begin position="337"/>
        <end position="412"/>
    </location>
</feature>
<proteinExistence type="predicted"/>
<evidence type="ECO:0000313" key="3">
    <source>
        <dbReference type="EMBL" id="CAF1161463.1"/>
    </source>
</evidence>
<dbReference type="AlphaFoldDB" id="A0A814TFG2"/>
<gene>
    <name evidence="3" type="ORF">RFH988_LOCUS22460</name>
</gene>
<dbReference type="FunFam" id="3.10.20.90:FF:000222">
    <property type="entry name" value="Polyubiquitin 5"/>
    <property type="match status" value="1"/>
</dbReference>
<evidence type="ECO:0000313" key="4">
    <source>
        <dbReference type="Proteomes" id="UP000663882"/>
    </source>
</evidence>
<evidence type="ECO:0000259" key="2">
    <source>
        <dbReference type="PROSITE" id="PS50053"/>
    </source>
</evidence>
<feature type="region of interest" description="Disordered" evidence="1">
    <location>
        <begin position="494"/>
        <end position="513"/>
    </location>
</feature>
<dbReference type="Pfam" id="PF00240">
    <property type="entry name" value="ubiquitin"/>
    <property type="match status" value="2"/>
</dbReference>
<dbReference type="EMBL" id="CAJNOO010001494">
    <property type="protein sequence ID" value="CAF1161463.1"/>
    <property type="molecule type" value="Genomic_DNA"/>
</dbReference>
<reference evidence="3" key="1">
    <citation type="submission" date="2021-02" db="EMBL/GenBank/DDBJ databases">
        <authorList>
            <person name="Nowell W R."/>
        </authorList>
    </citation>
    <scope>NUCLEOTIDE SEQUENCE</scope>
</reference>
<dbReference type="InterPro" id="IPR000626">
    <property type="entry name" value="Ubiquitin-like_dom"/>
</dbReference>
<protein>
    <recommendedName>
        <fullName evidence="2">Ubiquitin-like domain-containing protein</fullName>
    </recommendedName>
</protein>
<comment type="caution">
    <text evidence="3">The sequence shown here is derived from an EMBL/GenBank/DDBJ whole genome shotgun (WGS) entry which is preliminary data.</text>
</comment>
<dbReference type="OrthoDB" id="428577at2759"/>
<dbReference type="InterPro" id="IPR019956">
    <property type="entry name" value="Ubiquitin_dom"/>
</dbReference>
<dbReference type="PROSITE" id="PS50053">
    <property type="entry name" value="UBIQUITIN_2"/>
    <property type="match status" value="2"/>
</dbReference>
<evidence type="ECO:0000256" key="1">
    <source>
        <dbReference type="SAM" id="MobiDB-lite"/>
    </source>
</evidence>
<organism evidence="3 4">
    <name type="scientific">Rotaria sordida</name>
    <dbReference type="NCBI Taxonomy" id="392033"/>
    <lineage>
        <taxon>Eukaryota</taxon>
        <taxon>Metazoa</taxon>
        <taxon>Spiralia</taxon>
        <taxon>Gnathifera</taxon>
        <taxon>Rotifera</taxon>
        <taxon>Eurotatoria</taxon>
        <taxon>Bdelloidea</taxon>
        <taxon>Philodinida</taxon>
        <taxon>Philodinidae</taxon>
        <taxon>Rotaria</taxon>
    </lineage>
</organism>
<dbReference type="PANTHER" id="PTHR10666">
    <property type="entry name" value="UBIQUITIN"/>
    <property type="match status" value="1"/>
</dbReference>
<sequence>MANKTTIKAISTTPSSFIYEDLVLHVQKIQRKIVEITKFLEDQWEYEKKVQNELKSRLLTFIDPYGNSIVDKYVDHQSINTVLKKYKKNYVPKYLQKWIKIGTMKENVISPLSDYELKSTVSKYVDNYQFVTYGEVTVWVGTYENLSPRVITLRVLLTDSIDKIKLQLKQQQQQQQVTSIELKSLIINENTRPNKESWNEGKTLKLDDTILSCQLYQDNCVIMAKLIKEKTNATASGSTYQISVKLITGKTITLEVNHQMNIQAVKELIQDMEGILSDQQSLIFAGRQLEDVGTLQDYNIQLESTIYLIRRPSSTIHRFTKNQKVFNNNARASTTSYEVFLKPLTGKTVTLKVNSSMTIATLKALIQNVEGNPTDQQRLIFAGIQLEDERTLSDYNIQNESTIHLILRLRGGMYHFTSGRQDFSNFPCDSAEAIKNVLAFEFEHTNHAARSSSADLQNSILQAQTILSELYKAIKDYPAIEKNSDLKTIICPSVDNAEDDHDSEDEDNVSNDE</sequence>
<name>A0A814TFG2_9BILA</name>
<dbReference type="PRINTS" id="PR00348">
    <property type="entry name" value="UBIQUITIN"/>
</dbReference>
<dbReference type="FunFam" id="3.10.20.90:FF:000205">
    <property type="entry name" value="2'-5'-oligoadenylate synthase-like protein 2"/>
    <property type="match status" value="1"/>
</dbReference>
<dbReference type="Gene3D" id="3.10.20.90">
    <property type="entry name" value="Phosphatidylinositol 3-kinase Catalytic Subunit, Chain A, domain 1"/>
    <property type="match status" value="2"/>
</dbReference>
<feature type="compositionally biased region" description="Acidic residues" evidence="1">
    <location>
        <begin position="496"/>
        <end position="513"/>
    </location>
</feature>
<dbReference type="SUPFAM" id="SSF54236">
    <property type="entry name" value="Ubiquitin-like"/>
    <property type="match status" value="2"/>
</dbReference>
<dbReference type="SMART" id="SM00213">
    <property type="entry name" value="UBQ"/>
    <property type="match status" value="2"/>
</dbReference>
<accession>A0A814TFG2</accession>
<dbReference type="InterPro" id="IPR050158">
    <property type="entry name" value="Ubiquitin_ubiquitin-like"/>
</dbReference>
<dbReference type="Proteomes" id="UP000663882">
    <property type="component" value="Unassembled WGS sequence"/>
</dbReference>
<dbReference type="InterPro" id="IPR029071">
    <property type="entry name" value="Ubiquitin-like_domsf"/>
</dbReference>
<feature type="domain" description="Ubiquitin-like" evidence="2">
    <location>
        <begin position="240"/>
        <end position="315"/>
    </location>
</feature>